<keyword evidence="2" id="KW-0812">Transmembrane</keyword>
<sequence length="421" mass="50322">IIVNTSIDNNECVEVVQMQKFVKKKGPKAVMKHQDQSSVKARSIGVGDSDEDNEDDYEDDDDDEEEEEEDTEFLDETRCLFCSQRDFPTFTQNFEHMQKAHGFFIPLEKRLVSLEGLFEDVYEVVGEESQCTWCWHKFRSLRAVQAHMRHSGHCKLNLDRGPSVYSIKVTDDADEKEKMDMIEQGDSIFVRHYKWGKYNENADMKTIDEDKDYQIIPFDESKDNSVVDINHMNELVRKDGTVIGHRDFAISYKQKTRESFFYKSNEQIIAEINNPNKRFHLEEMIASEKRLKQKRVESIKQMKEFKKHKEDALIRLNMRSHKFHIDHFAFSFIYKVCFYHIKNSHLEFLQFSFYYHIEKKKIAFAFVICYVLHFSFLQQFFPVFKFFLRERATSKKLKIIEFSFVLTLPTSRKRNKIWKYC</sequence>
<gene>
    <name evidence="4" type="ORF">RFI_27717</name>
</gene>
<evidence type="ECO:0000313" key="5">
    <source>
        <dbReference type="Proteomes" id="UP000023152"/>
    </source>
</evidence>
<evidence type="ECO:0000256" key="2">
    <source>
        <dbReference type="SAM" id="Phobius"/>
    </source>
</evidence>
<dbReference type="InterPro" id="IPR041661">
    <property type="entry name" value="ZN622/Rei1/Reh1_Znf-C2H2"/>
</dbReference>
<reference evidence="4 5" key="1">
    <citation type="journal article" date="2013" name="Curr. Biol.">
        <title>The Genome of the Foraminiferan Reticulomyxa filosa.</title>
        <authorList>
            <person name="Glockner G."/>
            <person name="Hulsmann N."/>
            <person name="Schleicher M."/>
            <person name="Noegel A.A."/>
            <person name="Eichinger L."/>
            <person name="Gallinger C."/>
            <person name="Pawlowski J."/>
            <person name="Sierra R."/>
            <person name="Euteneuer U."/>
            <person name="Pillet L."/>
            <person name="Moustafa A."/>
            <person name="Platzer M."/>
            <person name="Groth M."/>
            <person name="Szafranski K."/>
            <person name="Schliwa M."/>
        </authorList>
    </citation>
    <scope>NUCLEOTIDE SEQUENCE [LARGE SCALE GENOMIC DNA]</scope>
</reference>
<dbReference type="GO" id="GO:0042273">
    <property type="term" value="P:ribosomal large subunit biogenesis"/>
    <property type="evidence" value="ECO:0007669"/>
    <property type="project" value="TreeGrafter"/>
</dbReference>
<name>X6M9G7_RETFI</name>
<keyword evidence="5" id="KW-1185">Reference proteome</keyword>
<dbReference type="OrthoDB" id="19329at2759"/>
<dbReference type="PANTHER" id="PTHR13182">
    <property type="entry name" value="ZINC FINGER PROTEIN 622"/>
    <property type="match status" value="1"/>
</dbReference>
<dbReference type="InterPro" id="IPR036236">
    <property type="entry name" value="Znf_C2H2_sf"/>
</dbReference>
<comment type="caution">
    <text evidence="4">The sequence shown here is derived from an EMBL/GenBank/DDBJ whole genome shotgun (WGS) entry which is preliminary data.</text>
</comment>
<feature type="region of interest" description="Disordered" evidence="1">
    <location>
        <begin position="24"/>
        <end position="73"/>
    </location>
</feature>
<dbReference type="InterPro" id="IPR013087">
    <property type="entry name" value="Znf_C2H2_type"/>
</dbReference>
<dbReference type="GO" id="GO:0030687">
    <property type="term" value="C:preribosome, large subunit precursor"/>
    <property type="evidence" value="ECO:0007669"/>
    <property type="project" value="TreeGrafter"/>
</dbReference>
<dbReference type="PROSITE" id="PS00028">
    <property type="entry name" value="ZINC_FINGER_C2H2_1"/>
    <property type="match status" value="1"/>
</dbReference>
<dbReference type="SMART" id="SM00355">
    <property type="entry name" value="ZnF_C2H2"/>
    <property type="match status" value="2"/>
</dbReference>
<feature type="non-terminal residue" evidence="4">
    <location>
        <position position="1"/>
    </location>
</feature>
<feature type="domain" description="C2H2-type" evidence="3">
    <location>
        <begin position="131"/>
        <end position="153"/>
    </location>
</feature>
<feature type="compositionally biased region" description="Acidic residues" evidence="1">
    <location>
        <begin position="48"/>
        <end position="73"/>
    </location>
</feature>
<dbReference type="InterPro" id="IPR040025">
    <property type="entry name" value="Znf622/Rei1/Reh1"/>
</dbReference>
<evidence type="ECO:0000256" key="1">
    <source>
        <dbReference type="SAM" id="MobiDB-lite"/>
    </source>
</evidence>
<keyword evidence="2" id="KW-1133">Transmembrane helix</keyword>
<dbReference type="EMBL" id="ASPP01023961">
    <property type="protein sequence ID" value="ETO09660.1"/>
    <property type="molecule type" value="Genomic_DNA"/>
</dbReference>
<dbReference type="Pfam" id="PF12756">
    <property type="entry name" value="zf-C2H2_2"/>
    <property type="match status" value="1"/>
</dbReference>
<evidence type="ECO:0000259" key="3">
    <source>
        <dbReference type="PROSITE" id="PS00028"/>
    </source>
</evidence>
<dbReference type="Proteomes" id="UP000023152">
    <property type="component" value="Unassembled WGS sequence"/>
</dbReference>
<dbReference type="SUPFAM" id="SSF57667">
    <property type="entry name" value="beta-beta-alpha zinc fingers"/>
    <property type="match status" value="1"/>
</dbReference>
<proteinExistence type="predicted"/>
<feature type="transmembrane region" description="Helical" evidence="2">
    <location>
        <begin position="362"/>
        <end position="388"/>
    </location>
</feature>
<protein>
    <submittedName>
        <fullName evidence="4">Zinc finger protein</fullName>
    </submittedName>
</protein>
<accession>X6M9G7</accession>
<dbReference type="AlphaFoldDB" id="X6M9G7"/>
<dbReference type="PANTHER" id="PTHR13182:SF8">
    <property type="entry name" value="CYTOPLASMIC 60S SUBUNIT BIOGENESIS FACTOR ZNF622"/>
    <property type="match status" value="1"/>
</dbReference>
<organism evidence="4 5">
    <name type="scientific">Reticulomyxa filosa</name>
    <dbReference type="NCBI Taxonomy" id="46433"/>
    <lineage>
        <taxon>Eukaryota</taxon>
        <taxon>Sar</taxon>
        <taxon>Rhizaria</taxon>
        <taxon>Retaria</taxon>
        <taxon>Foraminifera</taxon>
        <taxon>Monothalamids</taxon>
        <taxon>Reticulomyxidae</taxon>
        <taxon>Reticulomyxa</taxon>
    </lineage>
</organism>
<keyword evidence="2" id="KW-0472">Membrane</keyword>
<evidence type="ECO:0000313" key="4">
    <source>
        <dbReference type="EMBL" id="ETO09660.1"/>
    </source>
</evidence>